<organism evidence="2 3">
    <name type="scientific">Chlamydomonas incerta</name>
    <dbReference type="NCBI Taxonomy" id="51695"/>
    <lineage>
        <taxon>Eukaryota</taxon>
        <taxon>Viridiplantae</taxon>
        <taxon>Chlorophyta</taxon>
        <taxon>core chlorophytes</taxon>
        <taxon>Chlorophyceae</taxon>
        <taxon>CS clade</taxon>
        <taxon>Chlamydomonadales</taxon>
        <taxon>Chlamydomonadaceae</taxon>
        <taxon>Chlamydomonas</taxon>
    </lineage>
</organism>
<dbReference type="Proteomes" id="UP000650467">
    <property type="component" value="Unassembled WGS sequence"/>
</dbReference>
<comment type="caution">
    <text evidence="2">The sequence shown here is derived from an EMBL/GenBank/DDBJ whole genome shotgun (WGS) entry which is preliminary data.</text>
</comment>
<sequence>MRFEFVEALLRTAVAKYLTPAGAAVDASAKRGGGSGRASPALGGTRPSSAAAAELGKGVKPAASKVAKPGAGAPHPPPIEVPTVDMAAISEDAGGPPTASATGPPSAAWAKARDRALTPSSRSLTPLPAGPGPGTPTPGGGGGLVSAWEPVVDLVGAVRRLLDECIIPRVAPGALVDPDEFREMRLYTQDVDELYDKHAALLKAIYGHYKDLARDSGAAGWLDLPEWLELLGEGRLYHSHFTVREARLAFVWSRMRYYDELSGGRATLARAKALSFVEFLEALGRTADLISPPPPEELDRLGFRGAHATYDYFEAVRVDPGLLQPDRASSGFHAPKSRRLAAKLEQVLDVMYCGLRDLFGANTPEQLIAKLKQPRPRGYKIKKGGG</sequence>
<keyword evidence="3" id="KW-1185">Reference proteome</keyword>
<feature type="compositionally biased region" description="Low complexity" evidence="1">
    <location>
        <begin position="93"/>
        <end position="108"/>
    </location>
</feature>
<reference evidence="2" key="1">
    <citation type="journal article" date="2020" name="bioRxiv">
        <title>Comparative genomics of Chlamydomonas.</title>
        <authorList>
            <person name="Craig R.J."/>
            <person name="Hasan A.R."/>
            <person name="Ness R.W."/>
            <person name="Keightley P.D."/>
        </authorList>
    </citation>
    <scope>NUCLEOTIDE SEQUENCE</scope>
    <source>
        <strain evidence="2">SAG 7.73</strain>
    </source>
</reference>
<name>A0A835VQ73_CHLIN</name>
<evidence type="ECO:0008006" key="4">
    <source>
        <dbReference type="Google" id="ProtNLM"/>
    </source>
</evidence>
<evidence type="ECO:0000313" key="3">
    <source>
        <dbReference type="Proteomes" id="UP000650467"/>
    </source>
</evidence>
<evidence type="ECO:0000256" key="1">
    <source>
        <dbReference type="SAM" id="MobiDB-lite"/>
    </source>
</evidence>
<evidence type="ECO:0000313" key="2">
    <source>
        <dbReference type="EMBL" id="KAG2423715.1"/>
    </source>
</evidence>
<proteinExistence type="predicted"/>
<feature type="region of interest" description="Disordered" evidence="1">
    <location>
        <begin position="89"/>
        <end position="143"/>
    </location>
</feature>
<feature type="region of interest" description="Disordered" evidence="1">
    <location>
        <begin position="25"/>
        <end position="57"/>
    </location>
</feature>
<dbReference type="EMBL" id="JAEHOC010000075">
    <property type="protein sequence ID" value="KAG2423715.1"/>
    <property type="molecule type" value="Genomic_DNA"/>
</dbReference>
<protein>
    <recommendedName>
        <fullName evidence="4">Flagellar associated protein</fullName>
    </recommendedName>
</protein>
<accession>A0A835VQ73</accession>
<dbReference type="AlphaFoldDB" id="A0A835VQ73"/>
<dbReference type="OrthoDB" id="545366at2759"/>
<gene>
    <name evidence="2" type="ORF">HXX76_015105</name>
</gene>